<dbReference type="AlphaFoldDB" id="A0A6J4SLW5"/>
<proteinExistence type="predicted"/>
<protein>
    <recommendedName>
        <fullName evidence="2">Thioredoxin family protein</fullName>
    </recommendedName>
</protein>
<gene>
    <name evidence="1" type="ORF">AVDCRST_MAG69-1991</name>
</gene>
<reference evidence="1" key="1">
    <citation type="submission" date="2020-02" db="EMBL/GenBank/DDBJ databases">
        <authorList>
            <person name="Meier V. D."/>
        </authorList>
    </citation>
    <scope>NUCLEOTIDE SEQUENCE</scope>
    <source>
        <strain evidence="1">AVDCRST_MAG69</strain>
    </source>
</reference>
<sequence>MSAAPITARRRQLHTSTSVANGRRCRCRRTGQMTEMRIELLYFEGCPGYERVLPALRAAVRAAGVDDDVELRAVETVADAEECRFLGSPTIRIDGQDVEPGAAARSDFGLKCRLYRDAEGATSQPSEKLIRDALARAAGRR</sequence>
<accession>A0A6J4SLW5</accession>
<name>A0A6J4SLW5_9ACTN</name>
<evidence type="ECO:0008006" key="2">
    <source>
        <dbReference type="Google" id="ProtNLM"/>
    </source>
</evidence>
<evidence type="ECO:0000313" key="1">
    <source>
        <dbReference type="EMBL" id="CAA9502738.1"/>
    </source>
</evidence>
<organism evidence="1">
    <name type="scientific">uncultured Solirubrobacteraceae bacterium</name>
    <dbReference type="NCBI Taxonomy" id="1162706"/>
    <lineage>
        <taxon>Bacteria</taxon>
        <taxon>Bacillati</taxon>
        <taxon>Actinomycetota</taxon>
        <taxon>Thermoleophilia</taxon>
        <taxon>Solirubrobacterales</taxon>
        <taxon>Solirubrobacteraceae</taxon>
        <taxon>environmental samples</taxon>
    </lineage>
</organism>
<dbReference type="EMBL" id="CADCVP010000210">
    <property type="protein sequence ID" value="CAA9502738.1"/>
    <property type="molecule type" value="Genomic_DNA"/>
</dbReference>